<dbReference type="PANTHER" id="PTHR43615:SF1">
    <property type="entry name" value="PPDK_N DOMAIN-CONTAINING PROTEIN"/>
    <property type="match status" value="1"/>
</dbReference>
<name>A0A941F858_9BACT</name>
<dbReference type="PANTHER" id="PTHR43615">
    <property type="entry name" value="PHOSPHOENOLPYRUVATE SYNTHASE-RELATED"/>
    <property type="match status" value="1"/>
</dbReference>
<organism evidence="3 4">
    <name type="scientific">Carboxylicivirga sediminis</name>
    <dbReference type="NCBI Taxonomy" id="2006564"/>
    <lineage>
        <taxon>Bacteria</taxon>
        <taxon>Pseudomonadati</taxon>
        <taxon>Bacteroidota</taxon>
        <taxon>Bacteroidia</taxon>
        <taxon>Marinilabiliales</taxon>
        <taxon>Marinilabiliaceae</taxon>
        <taxon>Carboxylicivirga</taxon>
    </lineage>
</organism>
<dbReference type="InterPro" id="IPR051549">
    <property type="entry name" value="PEP_Utilizing_Enz"/>
</dbReference>
<feature type="domain" description="Response regulatory" evidence="2">
    <location>
        <begin position="37"/>
        <end position="156"/>
    </location>
</feature>
<dbReference type="GO" id="GO:0000160">
    <property type="term" value="P:phosphorelay signal transduction system"/>
    <property type="evidence" value="ECO:0007669"/>
    <property type="project" value="InterPro"/>
</dbReference>
<comment type="caution">
    <text evidence="3">The sequence shown here is derived from an EMBL/GenBank/DDBJ whole genome shotgun (WGS) entry which is preliminary data.</text>
</comment>
<evidence type="ECO:0000313" key="3">
    <source>
        <dbReference type="EMBL" id="MBR8537533.1"/>
    </source>
</evidence>
<comment type="caution">
    <text evidence="1">Lacks conserved residue(s) required for the propagation of feature annotation.</text>
</comment>
<dbReference type="Pfam" id="PF01326">
    <property type="entry name" value="PPDK_N"/>
    <property type="match status" value="1"/>
</dbReference>
<dbReference type="GO" id="GO:0016301">
    <property type="term" value="F:kinase activity"/>
    <property type="evidence" value="ECO:0007669"/>
    <property type="project" value="InterPro"/>
</dbReference>
<dbReference type="EMBL" id="JAGTAR010000034">
    <property type="protein sequence ID" value="MBR8537533.1"/>
    <property type="molecule type" value="Genomic_DNA"/>
</dbReference>
<dbReference type="InterPro" id="IPR011006">
    <property type="entry name" value="CheY-like_superfamily"/>
</dbReference>
<dbReference type="InterPro" id="IPR001789">
    <property type="entry name" value="Sig_transdc_resp-reg_receiver"/>
</dbReference>
<dbReference type="InterPro" id="IPR002192">
    <property type="entry name" value="PPDK_AMP/ATP-bd"/>
</dbReference>
<dbReference type="CDD" id="cd00156">
    <property type="entry name" value="REC"/>
    <property type="match status" value="1"/>
</dbReference>
<dbReference type="Proteomes" id="UP000679220">
    <property type="component" value="Unassembled WGS sequence"/>
</dbReference>
<dbReference type="RefSeq" id="WP_212192558.1">
    <property type="nucleotide sequence ID" value="NZ_JAGTAR010000034.1"/>
</dbReference>
<dbReference type="SUPFAM" id="SSF56059">
    <property type="entry name" value="Glutathione synthetase ATP-binding domain-like"/>
    <property type="match status" value="1"/>
</dbReference>
<gene>
    <name evidence="3" type="ORF">KDU71_18330</name>
</gene>
<dbReference type="AlphaFoldDB" id="A0A941F858"/>
<dbReference type="GO" id="GO:0005524">
    <property type="term" value="F:ATP binding"/>
    <property type="evidence" value="ECO:0007669"/>
    <property type="project" value="InterPro"/>
</dbReference>
<accession>A0A941F858</accession>
<reference evidence="3" key="1">
    <citation type="journal article" date="2018" name="Int. J. Syst. Evol. Microbiol.">
        <title>Carboxylicivirga sediminis sp. nov., isolated from coastal sediment.</title>
        <authorList>
            <person name="Wang F.Q."/>
            <person name="Ren L.H."/>
            <person name="Zou R.J."/>
            <person name="Sun Y.Z."/>
            <person name="Liu X.J."/>
            <person name="Jiang F."/>
            <person name="Liu L.J."/>
        </authorList>
    </citation>
    <scope>NUCLEOTIDE SEQUENCE</scope>
    <source>
        <strain evidence="3">JR1</strain>
    </source>
</reference>
<dbReference type="PROSITE" id="PS50110">
    <property type="entry name" value="RESPONSE_REGULATORY"/>
    <property type="match status" value="1"/>
</dbReference>
<evidence type="ECO:0000259" key="2">
    <source>
        <dbReference type="PROSITE" id="PS50110"/>
    </source>
</evidence>
<dbReference type="Gene3D" id="3.30.1490.20">
    <property type="entry name" value="ATP-grasp fold, A domain"/>
    <property type="match status" value="1"/>
</dbReference>
<evidence type="ECO:0000313" key="4">
    <source>
        <dbReference type="Proteomes" id="UP000679220"/>
    </source>
</evidence>
<proteinExistence type="predicted"/>
<dbReference type="SUPFAM" id="SSF52172">
    <property type="entry name" value="CheY-like"/>
    <property type="match status" value="1"/>
</dbReference>
<sequence length="1003" mass="114299">MTNPQNIQQTGYFSETPFGHLMQKRIHKVLLICSGYDAFMLDEDGRIDEQIFNEYVSLNLRYPPHFIHVETSEEALEVLGSEQIDLVITMLSIGGMDPFSMAKKVKESYEKIPIVVLTPFSREVSVRMRREDTSAIDYIFCWLGNADIMLAIIKLIEDEMNVQHDVEEVGVQAILLVEDSVRFYSSYLPLIYRIILTQAKKFMDEGLNEHQKMMRMRGRPKIMLARTYEEAIAIYEKYEDNLLGIISDVSYAKGGVKDTEAGIKLARHVKERNKYMPFLLQSSNRSLEKVAKDLKVAFLYKHSSSLLRRLKHFINKYLAFGDFVFVDPSNGQEVGRVSSLKELQEKLFQIPDESLFYHFQRDHVSKWLNARALFSIAEVIKYLKVEDFANLDATKRFLFDTIANFRYSKSRGVIAKFYRERFDEYLTFTRIGDGTIGGKARGLAFLNLLIKKYDAIHAFDNVLVTIPRTVVLSTDVFDEFMEVNELYPIALSEASDEEILKAFVKAHLPERIHGDLYKFISIVNKPIAVRSSSVLEDSHYQPFAGIYSTYMIANNDEENIVLEQLCNAIKCVYASAFYNSSKRYMEATMNVIDEERMGIVLQEVVGQRHGDVFYPTFSGVGRSVNFYPIEPEKAEDGTVNVAMGLGKHIVEGSASLRFSPKYPQKILQLSSTDMAVRETQKNFFALDLKSSSFHPSVNDSVNIEKLDLKTAEEHGTLRWLGSVYDYNNHMIRDGLMAKGLRLVTFANVLKYDAFPLAPIIQKVMEIGQKEMNQPVEVEFAVDLQVPQGQPPVFYLLQIRPIVDSKESITEKLEELEPSDTLVHSTSALGNGIIDDIQDVIYIRPESFNPANNTKLVFIIEQLNAPFHRNHKSYILIGPGRWGSQDSWLGVPVKWTQISAARLIVETGLENYRVDPSQGTHFFQNLTSLRVGYFTVTPSIGDGFVDTSYLDSLPAEYEDEYLRHVRLPSACTVKIDGQKGIGVVLPPGYNAAKNEEFPLEYSIE</sequence>
<protein>
    <submittedName>
        <fullName evidence="3">Phosphoenolpyruvate synthase</fullName>
    </submittedName>
</protein>
<reference evidence="3" key="2">
    <citation type="submission" date="2021-04" db="EMBL/GenBank/DDBJ databases">
        <authorList>
            <person name="Zhang T."/>
            <person name="Zhang Y."/>
            <person name="Lu D."/>
            <person name="Zuo D."/>
            <person name="Du Z."/>
        </authorList>
    </citation>
    <scope>NUCLEOTIDE SEQUENCE</scope>
    <source>
        <strain evidence="3">JR1</strain>
    </source>
</reference>
<evidence type="ECO:0000256" key="1">
    <source>
        <dbReference type="PROSITE-ProRule" id="PRU00169"/>
    </source>
</evidence>
<keyword evidence="4" id="KW-1185">Reference proteome</keyword>
<dbReference type="InterPro" id="IPR013815">
    <property type="entry name" value="ATP_grasp_subdomain_1"/>
</dbReference>
<dbReference type="Gene3D" id="3.40.50.2300">
    <property type="match status" value="1"/>
</dbReference>